<feature type="transmembrane region" description="Helical" evidence="5">
    <location>
        <begin position="45"/>
        <end position="68"/>
    </location>
</feature>
<feature type="transmembrane region" description="Helical" evidence="5">
    <location>
        <begin position="268"/>
        <end position="286"/>
    </location>
</feature>
<dbReference type="GO" id="GO:0016020">
    <property type="term" value="C:membrane"/>
    <property type="evidence" value="ECO:0007669"/>
    <property type="project" value="UniProtKB-SubCell"/>
</dbReference>
<comment type="subcellular location">
    <subcellularLocation>
        <location evidence="1">Membrane</location>
        <topology evidence="1">Multi-pass membrane protein</topology>
    </subcellularLocation>
</comment>
<name>A0A382ATN1_9ZZZZ</name>
<evidence type="ECO:0000313" key="6">
    <source>
        <dbReference type="EMBL" id="SVB04818.1"/>
    </source>
</evidence>
<feature type="transmembrane region" description="Helical" evidence="5">
    <location>
        <begin position="235"/>
        <end position="256"/>
    </location>
</feature>
<reference evidence="6" key="1">
    <citation type="submission" date="2018-05" db="EMBL/GenBank/DDBJ databases">
        <authorList>
            <person name="Lanie J.A."/>
            <person name="Ng W.-L."/>
            <person name="Kazmierczak K.M."/>
            <person name="Andrzejewski T.M."/>
            <person name="Davidsen T.M."/>
            <person name="Wayne K.J."/>
            <person name="Tettelin H."/>
            <person name="Glass J.I."/>
            <person name="Rusch D."/>
            <person name="Podicherti R."/>
            <person name="Tsui H.-C.T."/>
            <person name="Winkler M.E."/>
        </authorList>
    </citation>
    <scope>NUCLEOTIDE SEQUENCE</scope>
</reference>
<feature type="transmembrane region" description="Helical" evidence="5">
    <location>
        <begin position="80"/>
        <end position="103"/>
    </location>
</feature>
<accession>A0A382ATN1</accession>
<dbReference type="PANTHER" id="PTHR30238">
    <property type="entry name" value="MEMBRANE BOUND PREDICTED REDOX MODULATOR"/>
    <property type="match status" value="1"/>
</dbReference>
<dbReference type="InterPro" id="IPR005496">
    <property type="entry name" value="Integral_membrane_TerC"/>
</dbReference>
<gene>
    <name evidence="6" type="ORF">METZ01_LOCUS157672</name>
</gene>
<proteinExistence type="predicted"/>
<evidence type="ECO:0000256" key="2">
    <source>
        <dbReference type="ARBA" id="ARBA00022692"/>
    </source>
</evidence>
<protein>
    <recommendedName>
        <fullName evidence="7">TerC family integral membrane protein</fullName>
    </recommendedName>
</protein>
<dbReference type="InterPro" id="IPR022369">
    <property type="entry name" value="Integral_membrane_TerC_rswitch"/>
</dbReference>
<dbReference type="AlphaFoldDB" id="A0A382ATN1"/>
<dbReference type="EMBL" id="UINC01026771">
    <property type="protein sequence ID" value="SVB04818.1"/>
    <property type="molecule type" value="Genomic_DNA"/>
</dbReference>
<evidence type="ECO:0000256" key="3">
    <source>
        <dbReference type="ARBA" id="ARBA00022989"/>
    </source>
</evidence>
<keyword evidence="4 5" id="KW-0472">Membrane</keyword>
<dbReference type="PANTHER" id="PTHR30238:SF0">
    <property type="entry name" value="THYLAKOID MEMBRANE PROTEIN TERC, CHLOROPLASTIC"/>
    <property type="match status" value="1"/>
</dbReference>
<keyword evidence="2 5" id="KW-0812">Transmembrane</keyword>
<keyword evidence="3 5" id="KW-1133">Transmembrane helix</keyword>
<evidence type="ECO:0008006" key="7">
    <source>
        <dbReference type="Google" id="ProtNLM"/>
    </source>
</evidence>
<dbReference type="NCBIfam" id="TIGR03718">
    <property type="entry name" value="R_switched_Alx"/>
    <property type="match status" value="1"/>
</dbReference>
<feature type="transmembrane region" description="Helical" evidence="5">
    <location>
        <begin position="12"/>
        <end position="33"/>
    </location>
</feature>
<evidence type="ECO:0000256" key="4">
    <source>
        <dbReference type="ARBA" id="ARBA00023136"/>
    </source>
</evidence>
<dbReference type="Pfam" id="PF03741">
    <property type="entry name" value="TerC"/>
    <property type="match status" value="1"/>
</dbReference>
<evidence type="ECO:0000256" key="5">
    <source>
        <dbReference type="SAM" id="Phobius"/>
    </source>
</evidence>
<evidence type="ECO:0000256" key="1">
    <source>
        <dbReference type="ARBA" id="ARBA00004141"/>
    </source>
</evidence>
<feature type="transmembrane region" description="Helical" evidence="5">
    <location>
        <begin position="115"/>
        <end position="137"/>
    </location>
</feature>
<feature type="transmembrane region" description="Helical" evidence="5">
    <location>
        <begin position="301"/>
        <end position="320"/>
    </location>
</feature>
<sequence>MTLTAATLTVTPVIWLVFVGAVLVFLALDLGVFHRKPRAVDFGEALMWTTIWFSMAMAFAFWLAPIMIGEQWQASHTKLFITGYVVELSLSMDNVFVIALIFTYFRVPLEYQHRVLFWGILGALVMRAVMILSGAELIERFDWILYVFGAFLLFTGIKMLFAGDEEVEPEKNIVIRLARKIYPVTTEYDGQHFFTPLNGRRALTPLALCLIMVETTDLIFAVDSIPAIFGITTEAFIVFTSNVFAILGLRSLYFVLVGLLRHFRYLKYGMALVLVFIGFKMLVVLWEGHPAWLNFEGNHDAVLGIIGAILGLSIVASVLAPGGTGTDAGKE</sequence>
<organism evidence="6">
    <name type="scientific">marine metagenome</name>
    <dbReference type="NCBI Taxonomy" id="408172"/>
    <lineage>
        <taxon>unclassified sequences</taxon>
        <taxon>metagenomes</taxon>
        <taxon>ecological metagenomes</taxon>
    </lineage>
</organism>
<feature type="transmembrane region" description="Helical" evidence="5">
    <location>
        <begin position="143"/>
        <end position="161"/>
    </location>
</feature>